<dbReference type="Proteomes" id="UP000027982">
    <property type="component" value="Chromosome"/>
</dbReference>
<dbReference type="Gene3D" id="1.25.40.10">
    <property type="entry name" value="Tetratricopeptide repeat domain"/>
    <property type="match status" value="1"/>
</dbReference>
<evidence type="ECO:0000313" key="2">
    <source>
        <dbReference type="Proteomes" id="UP000027982"/>
    </source>
</evidence>
<dbReference type="InterPro" id="IPR011990">
    <property type="entry name" value="TPR-like_helical_dom_sf"/>
</dbReference>
<dbReference type="OrthoDB" id="9772873at2"/>
<gene>
    <name evidence="1" type="ORF">OP10G_3705</name>
</gene>
<dbReference type="EMBL" id="CP007139">
    <property type="protein sequence ID" value="AIE87073.1"/>
    <property type="molecule type" value="Genomic_DNA"/>
</dbReference>
<evidence type="ECO:0008006" key="3">
    <source>
        <dbReference type="Google" id="ProtNLM"/>
    </source>
</evidence>
<dbReference type="eggNOG" id="COG0457">
    <property type="taxonomic scope" value="Bacteria"/>
</dbReference>
<accession>A0A068NU97</accession>
<dbReference type="SUPFAM" id="SSF81901">
    <property type="entry name" value="HCP-like"/>
    <property type="match status" value="1"/>
</dbReference>
<protein>
    <recommendedName>
        <fullName evidence="3">Tetratricopeptide repeat protein</fullName>
    </recommendedName>
</protein>
<sequence>MKSRISTLSVGVLAGVMVLQGLLQRTAIYDTWSKNYSPAATGKGVVTKGLDPLQMIFALAGFREMIAGILWVRADSFFDSGNYDAILPIIRLVTLLDPHEIDVYATGMWHIGYNFTDEEQRSDRRYIPSALALGKEGARNNPDTYELYFETGWLWYHKIDDDYQNAVDWFLKAQEKPDMIPARKNLLGMAYQRNGEIEKGLDTYMRLYKEADAVYQKNNKEFQNHQNVAVIEQNIDTMLVRMVQRGWVAEQQGRPLTPYDVYPPFDVGFSVKATVVEPRVIKFEGTWNVLPVGTRIRVTLRDENYTADIDGSAKDVTEPAGLKWDYSDNVNLDPPRDRTFMQDQLFVRNRRFNRKVDMSKDPTMYPFTSEKYLLEFYYNPRSAPPHIQDKFSWNGEGMTDKNFLNTDIKPKQRVVYARLYLTRDQILRHGDWLDNTPVVKTPNYKEIDRASSSDDVIVDIPSLRSGGK</sequence>
<dbReference type="KEGG" id="fgi:OP10G_3705"/>
<reference evidence="1 2" key="1">
    <citation type="journal article" date="2014" name="PLoS ONE">
        <title>The first complete genome sequence of the class fimbriimonadia in the phylum armatimonadetes.</title>
        <authorList>
            <person name="Hu Z.Y."/>
            <person name="Wang Y.Z."/>
            <person name="Im W.T."/>
            <person name="Wang S.Y."/>
            <person name="Zhao G.P."/>
            <person name="Zheng H.J."/>
            <person name="Quan Z.X."/>
        </authorList>
    </citation>
    <scope>NUCLEOTIDE SEQUENCE [LARGE SCALE GENOMIC DNA]</scope>
    <source>
        <strain evidence="1">Gsoil 348</strain>
    </source>
</reference>
<dbReference type="HOGENOM" id="CLU_583617_0_0_0"/>
<organism evidence="1 2">
    <name type="scientific">Fimbriimonas ginsengisoli Gsoil 348</name>
    <dbReference type="NCBI Taxonomy" id="661478"/>
    <lineage>
        <taxon>Bacteria</taxon>
        <taxon>Bacillati</taxon>
        <taxon>Armatimonadota</taxon>
        <taxon>Fimbriimonadia</taxon>
        <taxon>Fimbriimonadales</taxon>
        <taxon>Fimbriimonadaceae</taxon>
        <taxon>Fimbriimonas</taxon>
    </lineage>
</organism>
<name>A0A068NU97_FIMGI</name>
<keyword evidence="2" id="KW-1185">Reference proteome</keyword>
<dbReference type="AlphaFoldDB" id="A0A068NU97"/>
<proteinExistence type="predicted"/>
<dbReference type="STRING" id="661478.OP10G_3705"/>
<evidence type="ECO:0000313" key="1">
    <source>
        <dbReference type="EMBL" id="AIE87073.1"/>
    </source>
</evidence>
<dbReference type="RefSeq" id="WP_025229006.1">
    <property type="nucleotide sequence ID" value="NZ_CP007139.1"/>
</dbReference>